<evidence type="ECO:0000313" key="2">
    <source>
        <dbReference type="Proteomes" id="UP001140949"/>
    </source>
</evidence>
<accession>A0AAX6IT78</accession>
<evidence type="ECO:0000313" key="1">
    <source>
        <dbReference type="EMBL" id="KAJ6854307.1"/>
    </source>
</evidence>
<proteinExistence type="predicted"/>
<name>A0AAX6IT78_IRIPA</name>
<reference evidence="1" key="1">
    <citation type="journal article" date="2023" name="GigaByte">
        <title>Genome assembly of the bearded iris, Iris pallida Lam.</title>
        <authorList>
            <person name="Bruccoleri R.E."/>
            <person name="Oakeley E.J."/>
            <person name="Faust A.M.E."/>
            <person name="Altorfer M."/>
            <person name="Dessus-Babus S."/>
            <person name="Burckhardt D."/>
            <person name="Oertli M."/>
            <person name="Naumann U."/>
            <person name="Petersen F."/>
            <person name="Wong J."/>
        </authorList>
    </citation>
    <scope>NUCLEOTIDE SEQUENCE</scope>
    <source>
        <strain evidence="1">GSM-AAB239-AS_SAM_17_03QT</strain>
    </source>
</reference>
<dbReference type="AlphaFoldDB" id="A0AAX6IT78"/>
<dbReference type="Proteomes" id="UP001140949">
    <property type="component" value="Unassembled WGS sequence"/>
</dbReference>
<sequence>MEDKNQQSSKPPIFFSRGPEKNLSLVLQRNLYRNLSSLVLHPLFFISRGRQRRIGIHQCHPYHLIASNMLISAHSKFWPVRIMECDYVFDLGAGNRGS</sequence>
<comment type="caution">
    <text evidence="1">The sequence shown here is derived from an EMBL/GenBank/DDBJ whole genome shotgun (WGS) entry which is preliminary data.</text>
</comment>
<organism evidence="1 2">
    <name type="scientific">Iris pallida</name>
    <name type="common">Sweet iris</name>
    <dbReference type="NCBI Taxonomy" id="29817"/>
    <lineage>
        <taxon>Eukaryota</taxon>
        <taxon>Viridiplantae</taxon>
        <taxon>Streptophyta</taxon>
        <taxon>Embryophyta</taxon>
        <taxon>Tracheophyta</taxon>
        <taxon>Spermatophyta</taxon>
        <taxon>Magnoliopsida</taxon>
        <taxon>Liliopsida</taxon>
        <taxon>Asparagales</taxon>
        <taxon>Iridaceae</taxon>
        <taxon>Iridoideae</taxon>
        <taxon>Irideae</taxon>
        <taxon>Iris</taxon>
    </lineage>
</organism>
<reference evidence="1" key="2">
    <citation type="submission" date="2023-04" db="EMBL/GenBank/DDBJ databases">
        <authorList>
            <person name="Bruccoleri R.E."/>
            <person name="Oakeley E.J."/>
            <person name="Faust A.-M."/>
            <person name="Dessus-Babus S."/>
            <person name="Altorfer M."/>
            <person name="Burckhardt D."/>
            <person name="Oertli M."/>
            <person name="Naumann U."/>
            <person name="Petersen F."/>
            <person name="Wong J."/>
        </authorList>
    </citation>
    <scope>NUCLEOTIDE SEQUENCE</scope>
    <source>
        <strain evidence="1">GSM-AAB239-AS_SAM_17_03QT</strain>
        <tissue evidence="1">Leaf</tissue>
    </source>
</reference>
<dbReference type="EMBL" id="JANAVB010000194">
    <property type="protein sequence ID" value="KAJ6854307.1"/>
    <property type="molecule type" value="Genomic_DNA"/>
</dbReference>
<protein>
    <submittedName>
        <fullName evidence="1">Uncharacterized protein</fullName>
    </submittedName>
</protein>
<gene>
    <name evidence="1" type="ORF">M6B38_102380</name>
</gene>
<keyword evidence="2" id="KW-1185">Reference proteome</keyword>